<dbReference type="Pfam" id="PF06381">
    <property type="entry name" value="Phage_portal_3"/>
    <property type="match status" value="1"/>
</dbReference>
<keyword evidence="4" id="KW-1185">Reference proteome</keyword>
<dbReference type="AlphaFoldDB" id="A0A1H1GWJ9"/>
<evidence type="ECO:0000256" key="1">
    <source>
        <dbReference type="SAM" id="MobiDB-lite"/>
    </source>
</evidence>
<evidence type="ECO:0000313" key="3">
    <source>
        <dbReference type="EMBL" id="SDR17463.1"/>
    </source>
</evidence>
<gene>
    <name evidence="3" type="ORF">SAMN05445850_3122</name>
</gene>
<dbReference type="EMBL" id="FNKX01000001">
    <property type="protein sequence ID" value="SDR17463.1"/>
    <property type="molecule type" value="Genomic_DNA"/>
</dbReference>
<accession>A0A1H1GWJ9</accession>
<proteinExistence type="predicted"/>
<sequence>MKRKAVNTPAIEPRRAPARVRAISVPMQITPDAVALMRAYPGSRKRRTLDVELFKPYEPVAGVLPRKTTGAKIAMDAGFDAQAAMNLGALENIDAALSEGYAFPGFSVLANWTQIPEFRRPAEVYAREMTRKWLTIKAKGDENKSEKIKEIDAEFTRLGMQAVLREAIQQDGFFGRSQIFIDLGDGNDSRGNGELRTELAESNAKIGRGAIKRLTVVEPIWSYPNRYNADDPLDPNFYRPTSWFVMGREIHSSRLMTVVSRPVPDILKPAYAFAGLSLLQMMKPYVENWLRTRQSVSDLIHSFTVWTLETDMGAVLQGGGIDNLLRRLQIFNIGRDNHGINAISSKDGEKFSNVAAPLGGLDKLQAQAQEQQCAPSGLPLVYLTGITPAGLNASSQDEIEVFQDTAAANQEIYSPVIEKVLRLVQLSLFGEIDPNIYFEWNQLKVVTAEQQAAIRKTNAETDVILVGGQIIEPGESRKRIATEEGSPYAGLDLDTELPEPPVVSGGPLGKALRESGTVRPEDEGEELDEEHDDNHRNSAVTT</sequence>
<feature type="domain" description="Anti-CBASS protein Acb1-like N-terminal" evidence="2">
    <location>
        <begin position="108"/>
        <end position="463"/>
    </location>
</feature>
<feature type="compositionally biased region" description="Acidic residues" evidence="1">
    <location>
        <begin position="522"/>
        <end position="531"/>
    </location>
</feature>
<dbReference type="InterPro" id="IPR024459">
    <property type="entry name" value="Acb1-like_N"/>
</dbReference>
<dbReference type="STRING" id="157910.SAMN05445850_3122"/>
<evidence type="ECO:0000313" key="4">
    <source>
        <dbReference type="Proteomes" id="UP000199365"/>
    </source>
</evidence>
<feature type="region of interest" description="Disordered" evidence="1">
    <location>
        <begin position="488"/>
        <end position="542"/>
    </location>
</feature>
<protein>
    <recommendedName>
        <fullName evidence="2">Anti-CBASS protein Acb1-like N-terminal domain-containing protein</fullName>
    </recommendedName>
</protein>
<reference evidence="4" key="1">
    <citation type="submission" date="2016-10" db="EMBL/GenBank/DDBJ databases">
        <authorList>
            <person name="Varghese N."/>
            <person name="Submissions S."/>
        </authorList>
    </citation>
    <scope>NUCLEOTIDE SEQUENCE [LARGE SCALE GENOMIC DNA]</scope>
    <source>
        <strain evidence="4">DUS833</strain>
    </source>
</reference>
<name>A0A1H1GWJ9_9BURK</name>
<evidence type="ECO:0000259" key="2">
    <source>
        <dbReference type="Pfam" id="PF06381"/>
    </source>
</evidence>
<organism evidence="3 4">
    <name type="scientific">Paraburkholderia tuberum</name>
    <dbReference type="NCBI Taxonomy" id="157910"/>
    <lineage>
        <taxon>Bacteria</taxon>
        <taxon>Pseudomonadati</taxon>
        <taxon>Pseudomonadota</taxon>
        <taxon>Betaproteobacteria</taxon>
        <taxon>Burkholderiales</taxon>
        <taxon>Burkholderiaceae</taxon>
        <taxon>Paraburkholderia</taxon>
    </lineage>
</organism>
<dbReference type="Proteomes" id="UP000199365">
    <property type="component" value="Unassembled WGS sequence"/>
</dbReference>
<dbReference type="RefSeq" id="WP_090804434.1">
    <property type="nucleotide sequence ID" value="NZ_FNKX01000001.1"/>
</dbReference>